<dbReference type="InterPro" id="IPR020846">
    <property type="entry name" value="MFS_dom"/>
</dbReference>
<keyword evidence="6 8" id="KW-0472">Membrane</keyword>
<keyword evidence="5 8" id="KW-1133">Transmembrane helix</keyword>
<dbReference type="AlphaFoldDB" id="A0A495QV13"/>
<evidence type="ECO:0000313" key="11">
    <source>
        <dbReference type="Proteomes" id="UP000274601"/>
    </source>
</evidence>
<dbReference type="InterPro" id="IPR004638">
    <property type="entry name" value="EmrB-like"/>
</dbReference>
<keyword evidence="11" id="KW-1185">Reference proteome</keyword>
<feature type="domain" description="Major facilitator superfamily (MFS) profile" evidence="9">
    <location>
        <begin position="9"/>
        <end position="454"/>
    </location>
</feature>
<dbReference type="InterPro" id="IPR036259">
    <property type="entry name" value="MFS_trans_sf"/>
</dbReference>
<feature type="transmembrane region" description="Helical" evidence="8">
    <location>
        <begin position="133"/>
        <end position="154"/>
    </location>
</feature>
<accession>A0A495QV13</accession>
<dbReference type="Gene3D" id="1.20.1250.20">
    <property type="entry name" value="MFS general substrate transporter like domains"/>
    <property type="match status" value="1"/>
</dbReference>
<proteinExistence type="predicted"/>
<dbReference type="PANTHER" id="PTHR42718:SF46">
    <property type="entry name" value="BLR6921 PROTEIN"/>
    <property type="match status" value="1"/>
</dbReference>
<dbReference type="Gene3D" id="1.20.1720.10">
    <property type="entry name" value="Multidrug resistance protein D"/>
    <property type="match status" value="1"/>
</dbReference>
<dbReference type="GO" id="GO:0022857">
    <property type="term" value="F:transmembrane transporter activity"/>
    <property type="evidence" value="ECO:0007669"/>
    <property type="project" value="InterPro"/>
</dbReference>
<feature type="region of interest" description="Disordered" evidence="7">
    <location>
        <begin position="454"/>
        <end position="481"/>
    </location>
</feature>
<keyword evidence="2" id="KW-0813">Transport</keyword>
<evidence type="ECO:0000259" key="9">
    <source>
        <dbReference type="PROSITE" id="PS50850"/>
    </source>
</evidence>
<dbReference type="GO" id="GO:0005886">
    <property type="term" value="C:plasma membrane"/>
    <property type="evidence" value="ECO:0007669"/>
    <property type="project" value="UniProtKB-SubCell"/>
</dbReference>
<dbReference type="InterPro" id="IPR011701">
    <property type="entry name" value="MFS"/>
</dbReference>
<organism evidence="10 11">
    <name type="scientific">Actinomadura pelletieri DSM 43383</name>
    <dbReference type="NCBI Taxonomy" id="1120940"/>
    <lineage>
        <taxon>Bacteria</taxon>
        <taxon>Bacillati</taxon>
        <taxon>Actinomycetota</taxon>
        <taxon>Actinomycetes</taxon>
        <taxon>Streptosporangiales</taxon>
        <taxon>Thermomonosporaceae</taxon>
        <taxon>Actinomadura</taxon>
    </lineage>
</organism>
<dbReference type="RefSeq" id="WP_121434458.1">
    <property type="nucleotide sequence ID" value="NZ_RBWU01000002.1"/>
</dbReference>
<feature type="transmembrane region" description="Helical" evidence="8">
    <location>
        <begin position="47"/>
        <end position="67"/>
    </location>
</feature>
<feature type="transmembrane region" description="Helical" evidence="8">
    <location>
        <begin position="326"/>
        <end position="346"/>
    </location>
</feature>
<evidence type="ECO:0000256" key="8">
    <source>
        <dbReference type="SAM" id="Phobius"/>
    </source>
</evidence>
<feature type="transmembrane region" description="Helical" evidence="8">
    <location>
        <begin position="192"/>
        <end position="213"/>
    </location>
</feature>
<sequence length="481" mass="49027">MAQGKNGWLLGLTAAASLMVALDATVVTTALTRIRLDLSATLEQLEWTVNAYNLTFAALLMTGAALGDRFGRRRMFAGGLGLFTAASAACALAPGIGWLIAARAVQGAGAALIMPLAMALLSTGFPPERRAKALGIFAGLTGLAVVAGPVVGGIVTEGLAWQWIFWLNVPIGLVVIPLVLRRVPESRGAGVSFDLGGVVLVTGGALGLVWGLIRAGAVGWDAFEVVGALAAGAALSAAFVAWELRVRQPMVPMRLLRSRGFSAGNAAGLFMYASLYGSLFFMAQFIQSGLGHGPMGTGLRLVPWTATVTVVAPLAGTLVNRVGSRTLTAAGLTMQAAGMGWIGLVAEPSMAYAQLIAPMVLAGAGVSMAMPAAQTSVINAVAPQEIGKASGVFNTLRQFAAVFGVAVLAVVFTARGGYGTAQTFTDGFAPTVAASGALSLAGALVSLAIPRRGRTGPARATAPVAARAPRTEPYAEPRSRG</sequence>
<feature type="transmembrane region" description="Helical" evidence="8">
    <location>
        <begin position="265"/>
        <end position="286"/>
    </location>
</feature>
<dbReference type="EMBL" id="RBWU01000002">
    <property type="protein sequence ID" value="RKS77253.1"/>
    <property type="molecule type" value="Genomic_DNA"/>
</dbReference>
<evidence type="ECO:0000256" key="6">
    <source>
        <dbReference type="ARBA" id="ARBA00023136"/>
    </source>
</evidence>
<feature type="transmembrane region" description="Helical" evidence="8">
    <location>
        <begin position="160"/>
        <end position="180"/>
    </location>
</feature>
<name>A0A495QV13_9ACTN</name>
<dbReference type="OrthoDB" id="7375466at2"/>
<evidence type="ECO:0000256" key="4">
    <source>
        <dbReference type="ARBA" id="ARBA00022692"/>
    </source>
</evidence>
<dbReference type="SUPFAM" id="SSF103473">
    <property type="entry name" value="MFS general substrate transporter"/>
    <property type="match status" value="1"/>
</dbReference>
<keyword evidence="4 8" id="KW-0812">Transmembrane</keyword>
<evidence type="ECO:0000313" key="10">
    <source>
        <dbReference type="EMBL" id="RKS77253.1"/>
    </source>
</evidence>
<feature type="transmembrane region" description="Helical" evidence="8">
    <location>
        <begin position="225"/>
        <end position="244"/>
    </location>
</feature>
<comment type="caution">
    <text evidence="10">The sequence shown here is derived from an EMBL/GenBank/DDBJ whole genome shotgun (WGS) entry which is preliminary data.</text>
</comment>
<dbReference type="CDD" id="cd17321">
    <property type="entry name" value="MFS_MMR_MDR_like"/>
    <property type="match status" value="1"/>
</dbReference>
<dbReference type="PROSITE" id="PS50850">
    <property type="entry name" value="MFS"/>
    <property type="match status" value="1"/>
</dbReference>
<gene>
    <name evidence="10" type="ORF">BZB76_2631</name>
</gene>
<feature type="transmembrane region" description="Helical" evidence="8">
    <location>
        <begin position="394"/>
        <end position="415"/>
    </location>
</feature>
<protein>
    <submittedName>
        <fullName evidence="10">EmrB/QacA subfamily drug resistance transporter</fullName>
    </submittedName>
</protein>
<dbReference type="PRINTS" id="PR01036">
    <property type="entry name" value="TCRTETB"/>
</dbReference>
<dbReference type="Pfam" id="PF07690">
    <property type="entry name" value="MFS_1"/>
    <property type="match status" value="1"/>
</dbReference>
<evidence type="ECO:0000256" key="7">
    <source>
        <dbReference type="SAM" id="MobiDB-lite"/>
    </source>
</evidence>
<feature type="compositionally biased region" description="Low complexity" evidence="7">
    <location>
        <begin position="454"/>
        <end position="468"/>
    </location>
</feature>
<dbReference type="Proteomes" id="UP000274601">
    <property type="component" value="Unassembled WGS sequence"/>
</dbReference>
<evidence type="ECO:0000256" key="2">
    <source>
        <dbReference type="ARBA" id="ARBA00022448"/>
    </source>
</evidence>
<dbReference type="PANTHER" id="PTHR42718">
    <property type="entry name" value="MAJOR FACILITATOR SUPERFAMILY MULTIDRUG TRANSPORTER MFSC"/>
    <property type="match status" value="1"/>
</dbReference>
<evidence type="ECO:0000256" key="5">
    <source>
        <dbReference type="ARBA" id="ARBA00022989"/>
    </source>
</evidence>
<dbReference type="NCBIfam" id="TIGR00711">
    <property type="entry name" value="efflux_EmrB"/>
    <property type="match status" value="1"/>
</dbReference>
<evidence type="ECO:0000256" key="3">
    <source>
        <dbReference type="ARBA" id="ARBA00022475"/>
    </source>
</evidence>
<feature type="transmembrane region" description="Helical" evidence="8">
    <location>
        <begin position="352"/>
        <end position="373"/>
    </location>
</feature>
<feature type="transmembrane region" description="Helical" evidence="8">
    <location>
        <begin position="301"/>
        <end position="319"/>
    </location>
</feature>
<keyword evidence="3" id="KW-1003">Cell membrane</keyword>
<feature type="compositionally biased region" description="Basic and acidic residues" evidence="7">
    <location>
        <begin position="469"/>
        <end position="481"/>
    </location>
</feature>
<feature type="transmembrane region" description="Helical" evidence="8">
    <location>
        <begin position="427"/>
        <end position="449"/>
    </location>
</feature>
<feature type="transmembrane region" description="Helical" evidence="8">
    <location>
        <begin position="79"/>
        <end position="101"/>
    </location>
</feature>
<evidence type="ECO:0000256" key="1">
    <source>
        <dbReference type="ARBA" id="ARBA00004651"/>
    </source>
</evidence>
<comment type="subcellular location">
    <subcellularLocation>
        <location evidence="1">Cell membrane</location>
        <topology evidence="1">Multi-pass membrane protein</topology>
    </subcellularLocation>
</comment>
<reference evidence="10 11" key="1">
    <citation type="submission" date="2018-10" db="EMBL/GenBank/DDBJ databases">
        <title>Genomic Encyclopedia of Archaeal and Bacterial Type Strains, Phase II (KMG-II): from individual species to whole genera.</title>
        <authorList>
            <person name="Goeker M."/>
        </authorList>
    </citation>
    <scope>NUCLEOTIDE SEQUENCE [LARGE SCALE GENOMIC DNA]</scope>
    <source>
        <strain evidence="10 11">DSM 43383</strain>
    </source>
</reference>
<feature type="transmembrane region" description="Helical" evidence="8">
    <location>
        <begin position="107"/>
        <end position="126"/>
    </location>
</feature>